<evidence type="ECO:0000313" key="2">
    <source>
        <dbReference type="Proteomes" id="UP001241472"/>
    </source>
</evidence>
<sequence length="60" mass="6794">MDDFTQIMRMLESARQLADMNQLPLLVYLIEVAKAEARGNRFDLREKKRGERIAGKGAAG</sequence>
<organism evidence="1 2">
    <name type="scientific">Neorhizobium huautlense</name>
    <dbReference type="NCBI Taxonomy" id="67774"/>
    <lineage>
        <taxon>Bacteria</taxon>
        <taxon>Pseudomonadati</taxon>
        <taxon>Pseudomonadota</taxon>
        <taxon>Alphaproteobacteria</taxon>
        <taxon>Hyphomicrobiales</taxon>
        <taxon>Rhizobiaceae</taxon>
        <taxon>Rhizobium/Agrobacterium group</taxon>
        <taxon>Neorhizobium</taxon>
    </lineage>
</organism>
<dbReference type="Proteomes" id="UP001241472">
    <property type="component" value="Unassembled WGS sequence"/>
</dbReference>
<reference evidence="1 2" key="1">
    <citation type="submission" date="2023-07" db="EMBL/GenBank/DDBJ databases">
        <title>Sorghum-associated microbial communities from plants grown in Nebraska, USA.</title>
        <authorList>
            <person name="Schachtman D."/>
        </authorList>
    </citation>
    <scope>NUCLEOTIDE SEQUENCE [LARGE SCALE GENOMIC DNA]</scope>
    <source>
        <strain evidence="1 2">DS1307</strain>
    </source>
</reference>
<proteinExistence type="predicted"/>
<gene>
    <name evidence="1" type="ORF">J2T09_002815</name>
</gene>
<dbReference type="RefSeq" id="WP_306835565.1">
    <property type="nucleotide sequence ID" value="NZ_JAUSRF010000008.1"/>
</dbReference>
<comment type="caution">
    <text evidence="1">The sequence shown here is derived from an EMBL/GenBank/DDBJ whole genome shotgun (WGS) entry which is preliminary data.</text>
</comment>
<name>A0ABT9PV41_9HYPH</name>
<evidence type="ECO:0008006" key="3">
    <source>
        <dbReference type="Google" id="ProtNLM"/>
    </source>
</evidence>
<evidence type="ECO:0000313" key="1">
    <source>
        <dbReference type="EMBL" id="MDP9838055.1"/>
    </source>
</evidence>
<protein>
    <recommendedName>
        <fullName evidence="3">Transposase</fullName>
    </recommendedName>
</protein>
<accession>A0ABT9PV41</accession>
<dbReference type="EMBL" id="JAUSRF010000008">
    <property type="protein sequence ID" value="MDP9838055.1"/>
    <property type="molecule type" value="Genomic_DNA"/>
</dbReference>
<keyword evidence="2" id="KW-1185">Reference proteome</keyword>